<gene>
    <name evidence="5" type="ORF">R3P38DRAFT_3303246</name>
</gene>
<proteinExistence type="inferred from homology"/>
<accession>A0AAW0EDP4</accession>
<dbReference type="InterPro" id="IPR034095">
    <property type="entry name" value="NDUF3"/>
</dbReference>
<dbReference type="Pfam" id="PF04430">
    <property type="entry name" value="DUF498"/>
    <property type="match status" value="1"/>
</dbReference>
<comment type="caution">
    <text evidence="5">The sequence shown here is derived from an EMBL/GenBank/DDBJ whole genome shotgun (WGS) entry which is preliminary data.</text>
</comment>
<dbReference type="CDD" id="cd05125">
    <property type="entry name" value="Mth938_2P1-like"/>
    <property type="match status" value="1"/>
</dbReference>
<evidence type="ECO:0000256" key="2">
    <source>
        <dbReference type="ARBA" id="ARBA00021776"/>
    </source>
</evidence>
<keyword evidence="6" id="KW-1185">Reference proteome</keyword>
<dbReference type="PANTHER" id="PTHR21192">
    <property type="entry name" value="NUCLEAR PROTEIN E3-3"/>
    <property type="match status" value="1"/>
</dbReference>
<name>A0AAW0EDP4_9AGAR</name>
<dbReference type="AlphaFoldDB" id="A0AAW0EDP4"/>
<protein>
    <recommendedName>
        <fullName evidence="2">NADH dehydrogenase [ubiquinone] 1 alpha subcomplex assembly factor 3</fullName>
    </recommendedName>
</protein>
<evidence type="ECO:0000313" key="5">
    <source>
        <dbReference type="EMBL" id="KAK7062270.1"/>
    </source>
</evidence>
<dbReference type="Proteomes" id="UP001362999">
    <property type="component" value="Unassembled WGS sequence"/>
</dbReference>
<evidence type="ECO:0000256" key="1">
    <source>
        <dbReference type="ARBA" id="ARBA00004173"/>
    </source>
</evidence>
<dbReference type="GO" id="GO:0032981">
    <property type="term" value="P:mitochondrial respiratory chain complex I assembly"/>
    <property type="evidence" value="ECO:0007669"/>
    <property type="project" value="InterPro"/>
</dbReference>
<dbReference type="GO" id="GO:0005743">
    <property type="term" value="C:mitochondrial inner membrane"/>
    <property type="evidence" value="ECO:0007669"/>
    <property type="project" value="TreeGrafter"/>
</dbReference>
<evidence type="ECO:0000256" key="4">
    <source>
        <dbReference type="ARBA" id="ARBA00049984"/>
    </source>
</evidence>
<dbReference type="InterPro" id="IPR036748">
    <property type="entry name" value="MTH938-like_sf"/>
</dbReference>
<dbReference type="PANTHER" id="PTHR21192:SF2">
    <property type="entry name" value="NADH DEHYDROGENASE [UBIQUINONE] 1 ALPHA SUBCOMPLEX ASSEMBLY FACTOR 3"/>
    <property type="match status" value="1"/>
</dbReference>
<organism evidence="5 6">
    <name type="scientific">Favolaschia claudopus</name>
    <dbReference type="NCBI Taxonomy" id="2862362"/>
    <lineage>
        <taxon>Eukaryota</taxon>
        <taxon>Fungi</taxon>
        <taxon>Dikarya</taxon>
        <taxon>Basidiomycota</taxon>
        <taxon>Agaricomycotina</taxon>
        <taxon>Agaricomycetes</taxon>
        <taxon>Agaricomycetidae</taxon>
        <taxon>Agaricales</taxon>
        <taxon>Marasmiineae</taxon>
        <taxon>Mycenaceae</taxon>
        <taxon>Favolaschia</taxon>
    </lineage>
</organism>
<dbReference type="EMBL" id="JAWWNJ010000002">
    <property type="protein sequence ID" value="KAK7062270.1"/>
    <property type="molecule type" value="Genomic_DNA"/>
</dbReference>
<comment type="subcellular location">
    <subcellularLocation>
        <location evidence="1">Mitochondrion</location>
    </subcellularLocation>
</comment>
<dbReference type="Gene3D" id="3.40.1230.10">
    <property type="entry name" value="MTH938-like"/>
    <property type="match status" value="1"/>
</dbReference>
<sequence>MARLSSRLLHTTHPRLESSANSPRGPPVTLTNILASGTPPAVQVASITPAGIYLEDGLHLTGACIFLEGKVFLWDPPPSVSDWRREHMEVFEVAVPRPEILILGTGADLAHPPPSINSYLTELGIQLDVMSTRNACSTYNLLAEEGRRVAAALVPLTPRPWSRAAIKAP</sequence>
<dbReference type="InterPro" id="IPR007523">
    <property type="entry name" value="NDUFAF3/AAMDC"/>
</dbReference>
<evidence type="ECO:0000256" key="3">
    <source>
        <dbReference type="ARBA" id="ARBA00023128"/>
    </source>
</evidence>
<keyword evidence="3" id="KW-0496">Mitochondrion</keyword>
<reference evidence="5 6" key="1">
    <citation type="journal article" date="2024" name="J Genomics">
        <title>Draft genome sequencing and assembly of Favolaschia claudopus CIRM-BRFM 2984 isolated from oak limbs.</title>
        <authorList>
            <person name="Navarro D."/>
            <person name="Drula E."/>
            <person name="Chaduli D."/>
            <person name="Cazenave R."/>
            <person name="Ahrendt S."/>
            <person name="Wang J."/>
            <person name="Lipzen A."/>
            <person name="Daum C."/>
            <person name="Barry K."/>
            <person name="Grigoriev I.V."/>
            <person name="Favel A."/>
            <person name="Rosso M.N."/>
            <person name="Martin F."/>
        </authorList>
    </citation>
    <scope>NUCLEOTIDE SEQUENCE [LARGE SCALE GENOMIC DNA]</scope>
    <source>
        <strain evidence="5 6">CIRM-BRFM 2984</strain>
    </source>
</reference>
<dbReference type="SUPFAM" id="SSF64076">
    <property type="entry name" value="MTH938-like"/>
    <property type="match status" value="1"/>
</dbReference>
<comment type="similarity">
    <text evidence="4">Belongs to the NDUFAF3 family.</text>
</comment>
<evidence type="ECO:0000313" key="6">
    <source>
        <dbReference type="Proteomes" id="UP001362999"/>
    </source>
</evidence>